<proteinExistence type="predicted"/>
<keyword evidence="2" id="KW-1185">Reference proteome</keyword>
<reference evidence="1" key="1">
    <citation type="submission" date="2021-12" db="EMBL/GenBank/DDBJ databases">
        <authorList>
            <person name="Cha I.-T."/>
            <person name="Lee K.-E."/>
            <person name="Park S.-J."/>
        </authorList>
    </citation>
    <scope>NUCLEOTIDE SEQUENCE</scope>
    <source>
        <strain evidence="1">YSM-43</strain>
    </source>
</reference>
<dbReference type="Proteomes" id="UP000830454">
    <property type="component" value="Chromosome"/>
</dbReference>
<organism evidence="1 2">
    <name type="scientific">Flavobacterium sediminilitoris</name>
    <dbReference type="NCBI Taxonomy" id="2024526"/>
    <lineage>
        <taxon>Bacteria</taxon>
        <taxon>Pseudomonadati</taxon>
        <taxon>Bacteroidota</taxon>
        <taxon>Flavobacteriia</taxon>
        <taxon>Flavobacteriales</taxon>
        <taxon>Flavobacteriaceae</taxon>
        <taxon>Flavobacterium</taxon>
    </lineage>
</organism>
<gene>
    <name evidence="1" type="ORF">LXD69_08260</name>
</gene>
<evidence type="ECO:0000313" key="1">
    <source>
        <dbReference type="EMBL" id="UOX35503.1"/>
    </source>
</evidence>
<name>A0ABY4HRJ7_9FLAO</name>
<evidence type="ECO:0000313" key="2">
    <source>
        <dbReference type="Proteomes" id="UP000830454"/>
    </source>
</evidence>
<dbReference type="RefSeq" id="WP_045969000.1">
    <property type="nucleotide sequence ID" value="NZ_CP090145.1"/>
</dbReference>
<sequence>MVFEIIEETNILMNGFQKKLKTRFNIDFSLHNKTEDERIYIINKERINTIPVQDNAFLKILEEFETLNYPIKIKTDYKGHFMEIYDHENWTIEWDKKADELIEELGDLENAKEIKANYFEIIKDQELFTKNKFKEAYWNLFFFNPPIDNVNVSDIGTTLDWNIKAIGSIPCVGRTAILNPGSKVTIIAFDSTQRVTPNIIEVLKPKIKTDVRWDEQRVKLHTELHFDTIEKKVKKKTAYFNFSIKDVVSYTEEIIINLKN</sequence>
<dbReference type="EMBL" id="CP090145">
    <property type="protein sequence ID" value="UOX35503.1"/>
    <property type="molecule type" value="Genomic_DNA"/>
</dbReference>
<protein>
    <submittedName>
        <fullName evidence="1">Uncharacterized protein</fullName>
    </submittedName>
</protein>
<reference evidence="1" key="2">
    <citation type="submission" date="2022-04" db="EMBL/GenBank/DDBJ databases">
        <title>Complete Genome Sequence of Flavobacterium sediminilitoris YSM-43, Isolated from a Tidal Sediment.</title>
        <authorList>
            <person name="Lee P.A."/>
        </authorList>
    </citation>
    <scope>NUCLEOTIDE SEQUENCE</scope>
    <source>
        <strain evidence="1">YSM-43</strain>
    </source>
</reference>
<accession>A0ABY4HRJ7</accession>